<dbReference type="AlphaFoldDB" id="A0A6J8DDH3"/>
<dbReference type="PANTHER" id="PTHR24559">
    <property type="entry name" value="TRANSPOSON TY3-I GAG-POL POLYPROTEIN"/>
    <property type="match status" value="1"/>
</dbReference>
<gene>
    <name evidence="1" type="ORF">MCOR_38841</name>
</gene>
<dbReference type="InterPro" id="IPR053134">
    <property type="entry name" value="RNA-dir_DNA_polymerase"/>
</dbReference>
<keyword evidence="2" id="KW-1185">Reference proteome</keyword>
<dbReference type="Gene3D" id="3.10.10.10">
    <property type="entry name" value="HIV Type 1 Reverse Transcriptase, subunit A, domain 1"/>
    <property type="match status" value="1"/>
</dbReference>
<reference evidence="1 2" key="1">
    <citation type="submission" date="2020-06" db="EMBL/GenBank/DDBJ databases">
        <authorList>
            <person name="Li R."/>
            <person name="Bekaert M."/>
        </authorList>
    </citation>
    <scope>NUCLEOTIDE SEQUENCE [LARGE SCALE GENOMIC DNA]</scope>
    <source>
        <strain evidence="2">wild</strain>
    </source>
</reference>
<sequence>MFGQDFSLKQVSKVNYQQIVLYTIHNQEIQYWIGGKATMICRVEIKDNMTIPPMTSTMLPLEMPGVNYLTEYGFTEGTTGTAKSTLTTPGNINTQDQAHFVNVVNYGENDVKLYKKETIGTCKSYTENDLKSEHIRTLQKESFTASEEIPEHLFDLLKRSSTYLNENQRQQLSRIHSQYQNVFSRTDDDIGRTDLVTHRINTGNTISFRQRSRRLPLGKHDMEKSEVNRMLDKGIIETSSSPRASNIVLVMKKNGSPRCCIDYRILNDVT</sequence>
<dbReference type="PANTHER" id="PTHR24559:SF435">
    <property type="entry name" value="RIBONUCLEASE H"/>
    <property type="match status" value="1"/>
</dbReference>
<accession>A0A6J8DDH3</accession>
<name>A0A6J8DDH3_MYTCO</name>
<organism evidence="1 2">
    <name type="scientific">Mytilus coruscus</name>
    <name type="common">Sea mussel</name>
    <dbReference type="NCBI Taxonomy" id="42192"/>
    <lineage>
        <taxon>Eukaryota</taxon>
        <taxon>Metazoa</taxon>
        <taxon>Spiralia</taxon>
        <taxon>Lophotrochozoa</taxon>
        <taxon>Mollusca</taxon>
        <taxon>Bivalvia</taxon>
        <taxon>Autobranchia</taxon>
        <taxon>Pteriomorphia</taxon>
        <taxon>Mytilida</taxon>
        <taxon>Mytiloidea</taxon>
        <taxon>Mytilidae</taxon>
        <taxon>Mytilinae</taxon>
        <taxon>Mytilus</taxon>
    </lineage>
</organism>
<dbReference type="OrthoDB" id="6783748at2759"/>
<dbReference type="InterPro" id="IPR043502">
    <property type="entry name" value="DNA/RNA_pol_sf"/>
</dbReference>
<evidence type="ECO:0000313" key="2">
    <source>
        <dbReference type="Proteomes" id="UP000507470"/>
    </source>
</evidence>
<evidence type="ECO:0008006" key="3">
    <source>
        <dbReference type="Google" id="ProtNLM"/>
    </source>
</evidence>
<dbReference type="Proteomes" id="UP000507470">
    <property type="component" value="Unassembled WGS sequence"/>
</dbReference>
<protein>
    <recommendedName>
        <fullName evidence="3">Reverse transcriptase domain-containing protein</fullName>
    </recommendedName>
</protein>
<dbReference type="SUPFAM" id="SSF56672">
    <property type="entry name" value="DNA/RNA polymerases"/>
    <property type="match status" value="1"/>
</dbReference>
<proteinExistence type="predicted"/>
<evidence type="ECO:0000313" key="1">
    <source>
        <dbReference type="EMBL" id="CAC5405124.1"/>
    </source>
</evidence>
<dbReference type="EMBL" id="CACVKT020007066">
    <property type="protein sequence ID" value="CAC5405124.1"/>
    <property type="molecule type" value="Genomic_DNA"/>
</dbReference>